<evidence type="ECO:0000313" key="2">
    <source>
        <dbReference type="Proteomes" id="UP000696310"/>
    </source>
</evidence>
<protein>
    <submittedName>
        <fullName evidence="1">Uncharacterized protein</fullName>
    </submittedName>
</protein>
<accession>A0AAW4P5H3</accession>
<dbReference type="RefSeq" id="WP_219681462.1">
    <property type="nucleotide sequence ID" value="NZ_JAESHX010000120.1"/>
</dbReference>
<dbReference type="EMBL" id="JAESHX010000120">
    <property type="protein sequence ID" value="MBW5894638.1"/>
    <property type="molecule type" value="Genomic_DNA"/>
</dbReference>
<evidence type="ECO:0000313" key="1">
    <source>
        <dbReference type="EMBL" id="MBW5894638.1"/>
    </source>
</evidence>
<proteinExistence type="predicted"/>
<dbReference type="AlphaFoldDB" id="A0AAW4P5H3"/>
<dbReference type="InterPro" id="IPR037210">
    <property type="entry name" value="YoaC-like_sf"/>
</dbReference>
<dbReference type="Gene3D" id="1.20.1290.30">
    <property type="match status" value="1"/>
</dbReference>
<comment type="caution">
    <text evidence="1">The sequence shown here is derived from an EMBL/GenBank/DDBJ whole genome shotgun (WGS) entry which is preliminary data.</text>
</comment>
<sequence>MSVSRFLIENNGSNQNNIKLAISKTYHLCKDAGLQRITLLFPAKRTFSHSDIATFLGEQAAKALLKDQKVDLGNNILLDFNIPKNFSVHGNHDIVLATYLTDKDMDIVDSARNVDSIVFLPWSEVEGKRWLSTWTPEIVGPSTWKVQKAQLLPPVGDEILRLGRCINMSTGLSHPSDKDMAKRIFTSLKKQGFRATEEEIRQFAVNNGWEPVRAKELASFAKKYIG</sequence>
<gene>
    <name evidence="1" type="ORF">IM880_20695</name>
</gene>
<organism evidence="1 2">
    <name type="scientific">Pectobacterium polaris</name>
    <dbReference type="NCBI Taxonomy" id="2042057"/>
    <lineage>
        <taxon>Bacteria</taxon>
        <taxon>Pseudomonadati</taxon>
        <taxon>Pseudomonadota</taxon>
        <taxon>Gammaproteobacteria</taxon>
        <taxon>Enterobacterales</taxon>
        <taxon>Pectobacteriaceae</taxon>
        <taxon>Pectobacterium</taxon>
    </lineage>
</organism>
<dbReference type="Proteomes" id="UP000696310">
    <property type="component" value="Unassembled WGS sequence"/>
</dbReference>
<reference evidence="1" key="1">
    <citation type="journal article" date="2021" name="bioRxiv">
        <title>Identification of Pectobacterium species isolated from the soft rot of tetecho (Neobuxbaumia tetetzo), a columnar cactus, and associated metagenomics.</title>
        <authorList>
            <person name="Vargas-Peralta D."/>
            <person name="Narvaez-Barragan D.A."/>
            <person name="de Sandozequi A."/>
            <person name="Romero-Gutierrez M.F."/>
            <person name="Segovia L."/>
            <person name="Martinez-Anaya C."/>
            <person name="Alcaraz L.D."/>
            <person name="de la Torre Almaraz R."/>
        </authorList>
    </citation>
    <scope>NUCLEOTIDE SEQUENCE</scope>
    <source>
        <strain evidence="1">A3</strain>
    </source>
</reference>
<dbReference type="SUPFAM" id="SSF140670">
    <property type="entry name" value="YoaC-like"/>
    <property type="match status" value="1"/>
</dbReference>
<name>A0AAW4P5H3_9GAMM</name>
<reference evidence="1" key="2">
    <citation type="submission" date="2021-01" db="EMBL/GenBank/DDBJ databases">
        <authorList>
            <person name="Vargas Peralta D."/>
        </authorList>
    </citation>
    <scope>NUCLEOTIDE SEQUENCE</scope>
    <source>
        <strain evidence="1">A3</strain>
    </source>
</reference>